<dbReference type="PANTHER" id="PTHR45527">
    <property type="entry name" value="NONRIBOSOMAL PEPTIDE SYNTHETASE"/>
    <property type="match status" value="1"/>
</dbReference>
<dbReference type="Pfam" id="PF00501">
    <property type="entry name" value="AMP-binding"/>
    <property type="match status" value="1"/>
</dbReference>
<dbReference type="HOGENOM" id="CLU_000022_2_14_6"/>
<dbReference type="InterPro" id="IPR045851">
    <property type="entry name" value="AMP-bd_C_sf"/>
</dbReference>
<gene>
    <name evidence="4" type="ORF">PSYJA_33095</name>
</gene>
<dbReference type="Gene3D" id="3.40.50.12780">
    <property type="entry name" value="N-terminal domain of ligase-like"/>
    <property type="match status" value="1"/>
</dbReference>
<dbReference type="GO" id="GO:0044550">
    <property type="term" value="P:secondary metabolite biosynthetic process"/>
    <property type="evidence" value="ECO:0007669"/>
    <property type="project" value="TreeGrafter"/>
</dbReference>
<feature type="non-terminal residue" evidence="4">
    <location>
        <position position="268"/>
    </location>
</feature>
<dbReference type="SUPFAM" id="SSF56801">
    <property type="entry name" value="Acetyl-CoA synthetase-like"/>
    <property type="match status" value="1"/>
</dbReference>
<sequence>MRKLCGDHVQIVQAYGVTEASIDSTCFEFAAASQVDGVLPIGRALANTRIYLLDELGQPVPPGVAGELYIGGAGIARGYLNLPQLTAERFMDNPFVAGERLYRSGDMARYRADGNIEFLGRNDSQAKLRGLRLELGEIEARLAEVAGVRESLVVIREDSGGTPKLIAYFVEYATRDESGPALTPRALRQQLQLNLPEYMIPAAFVRMAALPLSANGKLDRRALPEPDADAFDQHDFEAADGPLETAIAAIWADVLGVAQVGRHDDFFA</sequence>
<evidence type="ECO:0000313" key="5">
    <source>
        <dbReference type="Proteomes" id="UP000004471"/>
    </source>
</evidence>
<dbReference type="InterPro" id="IPR042099">
    <property type="entry name" value="ANL_N_sf"/>
</dbReference>
<dbReference type="PROSITE" id="PS50075">
    <property type="entry name" value="CARRIER"/>
    <property type="match status" value="1"/>
</dbReference>
<dbReference type="GO" id="GO:0005737">
    <property type="term" value="C:cytoplasm"/>
    <property type="evidence" value="ECO:0007669"/>
    <property type="project" value="TreeGrafter"/>
</dbReference>
<dbReference type="Gene3D" id="3.30.300.30">
    <property type="match status" value="1"/>
</dbReference>
<name>F3FTF5_PSESX</name>
<evidence type="ECO:0000256" key="2">
    <source>
        <dbReference type="ARBA" id="ARBA00022553"/>
    </source>
</evidence>
<dbReference type="InterPro" id="IPR000873">
    <property type="entry name" value="AMP-dep_synth/lig_dom"/>
</dbReference>
<evidence type="ECO:0000313" key="4">
    <source>
        <dbReference type="EMBL" id="EGH33497.1"/>
    </source>
</evidence>
<accession>F3FTF5</accession>
<dbReference type="GO" id="GO:0043041">
    <property type="term" value="P:amino acid activation for nonribosomal peptide biosynthetic process"/>
    <property type="evidence" value="ECO:0007669"/>
    <property type="project" value="TreeGrafter"/>
</dbReference>
<proteinExistence type="predicted"/>
<keyword evidence="2" id="KW-0597">Phosphoprotein</keyword>
<dbReference type="InterPro" id="IPR025110">
    <property type="entry name" value="AMP-bd_C"/>
</dbReference>
<dbReference type="FunFam" id="3.30.300.30:FF:000010">
    <property type="entry name" value="Enterobactin synthetase component F"/>
    <property type="match status" value="1"/>
</dbReference>
<dbReference type="EMBL" id="AEAH01001703">
    <property type="protein sequence ID" value="EGH33497.1"/>
    <property type="molecule type" value="Genomic_DNA"/>
</dbReference>
<dbReference type="GO" id="GO:0031177">
    <property type="term" value="F:phosphopantetheine binding"/>
    <property type="evidence" value="ECO:0007669"/>
    <property type="project" value="TreeGrafter"/>
</dbReference>
<evidence type="ECO:0000256" key="1">
    <source>
        <dbReference type="ARBA" id="ARBA00022450"/>
    </source>
</evidence>
<dbReference type="Pfam" id="PF13193">
    <property type="entry name" value="AMP-binding_C"/>
    <property type="match status" value="1"/>
</dbReference>
<dbReference type="Proteomes" id="UP000004471">
    <property type="component" value="Unassembled WGS sequence"/>
</dbReference>
<dbReference type="Gene3D" id="1.10.1200.10">
    <property type="entry name" value="ACP-like"/>
    <property type="match status" value="1"/>
</dbReference>
<keyword evidence="1" id="KW-0596">Phosphopantetheine</keyword>
<reference evidence="4 5" key="1">
    <citation type="journal article" date="2011" name="PLoS Pathog.">
        <title>Dynamic evolution of pathogenicity revealed by sequencing and comparative genomics of 19 Pseudomonas syringae isolates.</title>
        <authorList>
            <person name="Baltrus D.A."/>
            <person name="Nishimura M.T."/>
            <person name="Romanchuk A."/>
            <person name="Chang J.H."/>
            <person name="Mukhtar M.S."/>
            <person name="Cherkis K."/>
            <person name="Roach J."/>
            <person name="Grant S.R."/>
            <person name="Jones C.D."/>
            <person name="Dangl J.L."/>
        </authorList>
    </citation>
    <scope>NUCLEOTIDE SEQUENCE [LARGE SCALE GENOMIC DNA]</scope>
    <source>
        <strain evidence="5">M301072PT</strain>
    </source>
</reference>
<dbReference type="PANTHER" id="PTHR45527:SF1">
    <property type="entry name" value="FATTY ACID SYNTHASE"/>
    <property type="match status" value="1"/>
</dbReference>
<dbReference type="AlphaFoldDB" id="F3FTF5"/>
<protein>
    <submittedName>
        <fullName evidence="4">Amino acid adenylation</fullName>
    </submittedName>
</protein>
<dbReference type="InterPro" id="IPR036736">
    <property type="entry name" value="ACP-like_sf"/>
</dbReference>
<feature type="domain" description="Carrier" evidence="3">
    <location>
        <begin position="238"/>
        <end position="268"/>
    </location>
</feature>
<evidence type="ECO:0000259" key="3">
    <source>
        <dbReference type="PROSITE" id="PS50075"/>
    </source>
</evidence>
<comment type="caution">
    <text evidence="4">The sequence shown here is derived from an EMBL/GenBank/DDBJ whole genome shotgun (WGS) entry which is preliminary data.</text>
</comment>
<dbReference type="FunFam" id="2.30.38.10:FF:000001">
    <property type="entry name" value="Non-ribosomal peptide synthetase PvdI"/>
    <property type="match status" value="1"/>
</dbReference>
<organism evidence="4 5">
    <name type="scientific">Pseudomonas syringae pv. japonica str. M301072</name>
    <dbReference type="NCBI Taxonomy" id="629262"/>
    <lineage>
        <taxon>Bacteria</taxon>
        <taxon>Pseudomonadati</taxon>
        <taxon>Pseudomonadota</taxon>
        <taxon>Gammaproteobacteria</taxon>
        <taxon>Pseudomonadales</taxon>
        <taxon>Pseudomonadaceae</taxon>
        <taxon>Pseudomonas</taxon>
        <taxon>Pseudomonas syringae</taxon>
    </lineage>
</organism>
<dbReference type="InterPro" id="IPR009081">
    <property type="entry name" value="PP-bd_ACP"/>
</dbReference>